<dbReference type="SMART" id="SM00043">
    <property type="entry name" value="CY"/>
    <property type="match status" value="1"/>
</dbReference>
<feature type="region of interest" description="Disordered" evidence="1">
    <location>
        <begin position="1"/>
        <end position="22"/>
    </location>
</feature>
<dbReference type="CDD" id="cd00042">
    <property type="entry name" value="CY"/>
    <property type="match status" value="1"/>
</dbReference>
<evidence type="ECO:0000313" key="4">
    <source>
        <dbReference type="Proteomes" id="UP000826195"/>
    </source>
</evidence>
<sequence length="118" mass="12982">MLDQSSDPPKSGGIKKVSVDSPEVKNYAEQGLRKLSSTHGSTNELILTEIISATYQTVAGSLHKIHVKYGESNCPKGQFSEASTLAENSPIKECLISVWSRPWIKENPLEINIKLLED</sequence>
<accession>A0AAV7HYH6</accession>
<evidence type="ECO:0000259" key="2">
    <source>
        <dbReference type="SMART" id="SM00043"/>
    </source>
</evidence>
<dbReference type="GO" id="GO:0004869">
    <property type="term" value="F:cysteine-type endopeptidase inhibitor activity"/>
    <property type="evidence" value="ECO:0007669"/>
    <property type="project" value="InterPro"/>
</dbReference>
<proteinExistence type="predicted"/>
<name>A0AAV7HYH6_COTGL</name>
<dbReference type="SUPFAM" id="SSF54403">
    <property type="entry name" value="Cystatin/monellin"/>
    <property type="match status" value="1"/>
</dbReference>
<keyword evidence="4" id="KW-1185">Reference proteome</keyword>
<dbReference type="InterPro" id="IPR000010">
    <property type="entry name" value="Cystatin_dom"/>
</dbReference>
<comment type="caution">
    <text evidence="3">The sequence shown here is derived from an EMBL/GenBank/DDBJ whole genome shotgun (WGS) entry which is preliminary data.</text>
</comment>
<evidence type="ECO:0000256" key="1">
    <source>
        <dbReference type="SAM" id="MobiDB-lite"/>
    </source>
</evidence>
<feature type="domain" description="Cystatin" evidence="2">
    <location>
        <begin position="9"/>
        <end position="116"/>
    </location>
</feature>
<dbReference type="Gene3D" id="3.10.450.10">
    <property type="match status" value="1"/>
</dbReference>
<dbReference type="InterPro" id="IPR046350">
    <property type="entry name" value="Cystatin_sf"/>
</dbReference>
<reference evidence="3 4" key="1">
    <citation type="journal article" date="2021" name="J. Hered.">
        <title>A chromosome-level genome assembly of the parasitoid wasp, Cotesia glomerata (Hymenoptera: Braconidae).</title>
        <authorList>
            <person name="Pinto B.J."/>
            <person name="Weis J.J."/>
            <person name="Gamble T."/>
            <person name="Ode P.J."/>
            <person name="Paul R."/>
            <person name="Zaspel J.M."/>
        </authorList>
    </citation>
    <scope>NUCLEOTIDE SEQUENCE [LARGE SCALE GENOMIC DNA]</scope>
    <source>
        <strain evidence="3">CgM1</strain>
    </source>
</reference>
<protein>
    <recommendedName>
        <fullName evidence="2">Cystatin domain-containing protein</fullName>
    </recommendedName>
</protein>
<dbReference type="AlphaFoldDB" id="A0AAV7HYH6"/>
<dbReference type="EMBL" id="JAHXZJ010001864">
    <property type="protein sequence ID" value="KAH0550264.1"/>
    <property type="molecule type" value="Genomic_DNA"/>
</dbReference>
<evidence type="ECO:0000313" key="3">
    <source>
        <dbReference type="EMBL" id="KAH0550264.1"/>
    </source>
</evidence>
<gene>
    <name evidence="3" type="ORF">KQX54_018479</name>
</gene>
<dbReference type="Proteomes" id="UP000826195">
    <property type="component" value="Unassembled WGS sequence"/>
</dbReference>
<dbReference type="Pfam" id="PF00031">
    <property type="entry name" value="Cystatin"/>
    <property type="match status" value="1"/>
</dbReference>
<organism evidence="3 4">
    <name type="scientific">Cotesia glomerata</name>
    <name type="common">Lepidopteran parasitic wasp</name>
    <name type="synonym">Apanteles glomeratus</name>
    <dbReference type="NCBI Taxonomy" id="32391"/>
    <lineage>
        <taxon>Eukaryota</taxon>
        <taxon>Metazoa</taxon>
        <taxon>Ecdysozoa</taxon>
        <taxon>Arthropoda</taxon>
        <taxon>Hexapoda</taxon>
        <taxon>Insecta</taxon>
        <taxon>Pterygota</taxon>
        <taxon>Neoptera</taxon>
        <taxon>Endopterygota</taxon>
        <taxon>Hymenoptera</taxon>
        <taxon>Apocrita</taxon>
        <taxon>Ichneumonoidea</taxon>
        <taxon>Braconidae</taxon>
        <taxon>Microgastrinae</taxon>
        <taxon>Cotesia</taxon>
    </lineage>
</organism>